<accession>A0A7W4JZ22</accession>
<comment type="caution">
    <text evidence="1">The sequence shown here is derived from an EMBL/GenBank/DDBJ whole genome shotgun (WGS) entry which is preliminary data.</text>
</comment>
<dbReference type="AlphaFoldDB" id="A0A7W4JZ22"/>
<evidence type="ECO:0008006" key="3">
    <source>
        <dbReference type="Google" id="ProtNLM"/>
    </source>
</evidence>
<protein>
    <recommendedName>
        <fullName evidence="3">Tail fiber assembly protein</fullName>
    </recommendedName>
</protein>
<name>A0A7W4JZ22_9PROT</name>
<dbReference type="Proteomes" id="UP000530320">
    <property type="component" value="Unassembled WGS sequence"/>
</dbReference>
<organism evidence="1 2">
    <name type="scientific">Gluconacetobacter dulcium</name>
    <dbReference type="NCBI Taxonomy" id="2729096"/>
    <lineage>
        <taxon>Bacteria</taxon>
        <taxon>Pseudomonadati</taxon>
        <taxon>Pseudomonadota</taxon>
        <taxon>Alphaproteobacteria</taxon>
        <taxon>Acetobacterales</taxon>
        <taxon>Acetobacteraceae</taxon>
        <taxon>Gluconacetobacter</taxon>
    </lineage>
</organism>
<gene>
    <name evidence="1" type="ORF">HLH44_07530</name>
</gene>
<evidence type="ECO:0000313" key="2">
    <source>
        <dbReference type="Proteomes" id="UP000530320"/>
    </source>
</evidence>
<dbReference type="EMBL" id="JABEQP010000004">
    <property type="protein sequence ID" value="MBB2197309.1"/>
    <property type="molecule type" value="Genomic_DNA"/>
</dbReference>
<sequence>MNTHTHRHFFSASENVFLAAAMRERYTVAGSWPEDAVGVTDEVYTVFGGQPPAGQIRGIAADGSPCWVNAPVVQLSLVDQARSALTRAQQTVWAEFGALGDAVPAVWIAYQRALRAIADGTDTASTALPAAPGTEGAR</sequence>
<reference evidence="1 2" key="1">
    <citation type="submission" date="2020-04" db="EMBL/GenBank/DDBJ databases">
        <title>Description of novel Gluconacetobacter.</title>
        <authorList>
            <person name="Sombolestani A."/>
        </authorList>
    </citation>
    <scope>NUCLEOTIDE SEQUENCE [LARGE SCALE GENOMIC DNA]</scope>
    <source>
        <strain evidence="1 2">LMG 22058</strain>
    </source>
</reference>
<dbReference type="RefSeq" id="WP_183008769.1">
    <property type="nucleotide sequence ID" value="NZ_JABEQP010000004.1"/>
</dbReference>
<evidence type="ECO:0000313" key="1">
    <source>
        <dbReference type="EMBL" id="MBB2197309.1"/>
    </source>
</evidence>
<proteinExistence type="predicted"/>